<protein>
    <submittedName>
        <fullName evidence="2">WYL domain-containing protein</fullName>
    </submittedName>
</protein>
<sequence length="360" mass="39095">MSPAGPQHRNRAMQPYWDPAASRIINLVLALRGTARSASWVMAHVHGYLPPLTGLPGAEVERKWASARRQFDRDRQLLSSIGIEVENLSRTDANGEPEEHYVIDPEVSDLAELNLTSGQWNVLAAAANWVPNASLVPVVQAALTKLAVDAPDKAVGPYADAPDMSGRVSDAQDLGNEDINTLVKALDRNLSLTFNYWPARTAEPRQRRLDPWAVAAVGANLYVTGHDRDRGAQRTYRLSRIADLEVGTDIIRHPAPDRPGSELVTEGLQMSSGVVTARVLFRDAGGGAQELRALATGAEESHPEGTVRTIGPISRAELLRKACEYAPDALVLSPPDLVADVVEQLTTARETFSDFPKETP</sequence>
<name>A0A9D2QEE8_9CORY</name>
<proteinExistence type="predicted"/>
<dbReference type="PROSITE" id="PS52050">
    <property type="entry name" value="WYL"/>
    <property type="match status" value="1"/>
</dbReference>
<evidence type="ECO:0000259" key="1">
    <source>
        <dbReference type="Pfam" id="PF13280"/>
    </source>
</evidence>
<evidence type="ECO:0000313" key="2">
    <source>
        <dbReference type="EMBL" id="HJC84532.1"/>
    </source>
</evidence>
<dbReference type="AlphaFoldDB" id="A0A9D2QEE8"/>
<dbReference type="InterPro" id="IPR051534">
    <property type="entry name" value="CBASS_pafABC_assoc_protein"/>
</dbReference>
<dbReference type="InterPro" id="IPR026881">
    <property type="entry name" value="WYL_dom"/>
</dbReference>
<dbReference type="Pfam" id="PF13280">
    <property type="entry name" value="WYL"/>
    <property type="match status" value="1"/>
</dbReference>
<organism evidence="2 3">
    <name type="scientific">Candidatus Corynebacterium faecigallinarum</name>
    <dbReference type="NCBI Taxonomy" id="2838528"/>
    <lineage>
        <taxon>Bacteria</taxon>
        <taxon>Bacillati</taxon>
        <taxon>Actinomycetota</taxon>
        <taxon>Actinomycetes</taxon>
        <taxon>Mycobacteriales</taxon>
        <taxon>Corynebacteriaceae</taxon>
        <taxon>Corynebacterium</taxon>
    </lineage>
</organism>
<reference evidence="2" key="2">
    <citation type="submission" date="2021-04" db="EMBL/GenBank/DDBJ databases">
        <authorList>
            <person name="Gilroy R."/>
        </authorList>
    </citation>
    <scope>NUCLEOTIDE SEQUENCE</scope>
    <source>
        <strain evidence="2">ChiHjej13B12-4958</strain>
    </source>
</reference>
<dbReference type="EMBL" id="DWVP01000004">
    <property type="protein sequence ID" value="HJC84532.1"/>
    <property type="molecule type" value="Genomic_DNA"/>
</dbReference>
<dbReference type="PANTHER" id="PTHR34580">
    <property type="match status" value="1"/>
</dbReference>
<comment type="caution">
    <text evidence="2">The sequence shown here is derived from an EMBL/GenBank/DDBJ whole genome shotgun (WGS) entry which is preliminary data.</text>
</comment>
<gene>
    <name evidence="2" type="ORF">H9751_03085</name>
</gene>
<dbReference type="Proteomes" id="UP000823858">
    <property type="component" value="Unassembled WGS sequence"/>
</dbReference>
<accession>A0A9D2QEE8</accession>
<feature type="domain" description="WYL" evidence="1">
    <location>
        <begin position="179"/>
        <end position="246"/>
    </location>
</feature>
<dbReference type="PANTHER" id="PTHR34580:SF3">
    <property type="entry name" value="PROTEIN PAFB"/>
    <property type="match status" value="1"/>
</dbReference>
<reference evidence="2" key="1">
    <citation type="journal article" date="2021" name="PeerJ">
        <title>Extensive microbial diversity within the chicken gut microbiome revealed by metagenomics and culture.</title>
        <authorList>
            <person name="Gilroy R."/>
            <person name="Ravi A."/>
            <person name="Getino M."/>
            <person name="Pursley I."/>
            <person name="Horton D.L."/>
            <person name="Alikhan N.F."/>
            <person name="Baker D."/>
            <person name="Gharbi K."/>
            <person name="Hall N."/>
            <person name="Watson M."/>
            <person name="Adriaenssens E.M."/>
            <person name="Foster-Nyarko E."/>
            <person name="Jarju S."/>
            <person name="Secka A."/>
            <person name="Antonio M."/>
            <person name="Oren A."/>
            <person name="Chaudhuri R.R."/>
            <person name="La Ragione R."/>
            <person name="Hildebrand F."/>
            <person name="Pallen M.J."/>
        </authorList>
    </citation>
    <scope>NUCLEOTIDE SEQUENCE</scope>
    <source>
        <strain evidence="2">ChiHjej13B12-4958</strain>
    </source>
</reference>
<evidence type="ECO:0000313" key="3">
    <source>
        <dbReference type="Proteomes" id="UP000823858"/>
    </source>
</evidence>